<evidence type="ECO:0000259" key="2">
    <source>
        <dbReference type="Pfam" id="PF02915"/>
    </source>
</evidence>
<keyword evidence="1" id="KW-0175">Coiled coil</keyword>
<dbReference type="InterPro" id="IPR012347">
    <property type="entry name" value="Ferritin-like"/>
</dbReference>
<dbReference type="Gene3D" id="1.20.1260.10">
    <property type="match status" value="1"/>
</dbReference>
<dbReference type="EMBL" id="QXXA01000001">
    <property type="protein sequence ID" value="NBI05438.1"/>
    <property type="molecule type" value="Genomic_DNA"/>
</dbReference>
<proteinExistence type="predicted"/>
<dbReference type="RefSeq" id="WP_160195945.1">
    <property type="nucleotide sequence ID" value="NZ_QXXA01000001.1"/>
</dbReference>
<feature type="coiled-coil region" evidence="1">
    <location>
        <begin position="100"/>
        <end position="127"/>
    </location>
</feature>
<keyword evidence="4" id="KW-1185">Reference proteome</keyword>
<dbReference type="PANTHER" id="PTHR33531:SF7">
    <property type="entry name" value="HYPOTHETICAL MEMBRANE PROTEIN, CONSERVED"/>
    <property type="match status" value="1"/>
</dbReference>
<dbReference type="SUPFAM" id="SSF47240">
    <property type="entry name" value="Ferritin-like"/>
    <property type="match status" value="1"/>
</dbReference>
<evidence type="ECO:0000256" key="1">
    <source>
        <dbReference type="SAM" id="Coils"/>
    </source>
</evidence>
<organism evidence="3 4">
    <name type="scientific">Senegalia massiliensis</name>
    <dbReference type="NCBI Taxonomy" id="1720316"/>
    <lineage>
        <taxon>Bacteria</taxon>
        <taxon>Bacillati</taxon>
        <taxon>Bacillota</taxon>
        <taxon>Clostridia</taxon>
        <taxon>Eubacteriales</taxon>
        <taxon>Clostridiaceae</taxon>
        <taxon>Senegalia</taxon>
    </lineage>
</organism>
<dbReference type="InterPro" id="IPR003251">
    <property type="entry name" value="Rr_diiron-bd_dom"/>
</dbReference>
<dbReference type="AlphaFoldDB" id="A0A845QWA6"/>
<dbReference type="InterPro" id="IPR009078">
    <property type="entry name" value="Ferritin-like_SF"/>
</dbReference>
<dbReference type="CDD" id="cd01045">
    <property type="entry name" value="Ferritin_like_AB"/>
    <property type="match status" value="1"/>
</dbReference>
<reference evidence="3 4" key="1">
    <citation type="submission" date="2018-08" db="EMBL/GenBank/DDBJ databases">
        <title>Murine metabolic-syndrome-specific gut microbial biobank.</title>
        <authorList>
            <person name="Liu C."/>
        </authorList>
    </citation>
    <scope>NUCLEOTIDE SEQUENCE [LARGE SCALE GENOMIC DNA]</scope>
    <source>
        <strain evidence="3 4">583</strain>
    </source>
</reference>
<evidence type="ECO:0000313" key="4">
    <source>
        <dbReference type="Proteomes" id="UP000467132"/>
    </source>
</evidence>
<gene>
    <name evidence="3" type="ORF">D3Z33_01035</name>
</gene>
<dbReference type="GO" id="GO:0016491">
    <property type="term" value="F:oxidoreductase activity"/>
    <property type="evidence" value="ECO:0007669"/>
    <property type="project" value="InterPro"/>
</dbReference>
<comment type="caution">
    <text evidence="3">The sequence shown here is derived from an EMBL/GenBank/DDBJ whole genome shotgun (WGS) entry which is preliminary data.</text>
</comment>
<dbReference type="GO" id="GO:0046872">
    <property type="term" value="F:metal ion binding"/>
    <property type="evidence" value="ECO:0007669"/>
    <property type="project" value="InterPro"/>
</dbReference>
<dbReference type="Proteomes" id="UP000467132">
    <property type="component" value="Unassembled WGS sequence"/>
</dbReference>
<dbReference type="Pfam" id="PF02915">
    <property type="entry name" value="Rubrerythrin"/>
    <property type="match status" value="1"/>
</dbReference>
<protein>
    <recommendedName>
        <fullName evidence="2">Rubrerythrin diiron-binding domain-containing protein</fullName>
    </recommendedName>
</protein>
<feature type="domain" description="Rubrerythrin diiron-binding" evidence="2">
    <location>
        <begin position="4"/>
        <end position="149"/>
    </location>
</feature>
<sequence length="172" mass="20928">MDIYEIAMKMEKEGEQYYKEQMKKTESKGIKNIFKMMAEDEKKHYEIIKNIKENFFDCNSEINMEDVDTIFSKRLDRNTSYENETNEDFLYAKINISETIKAYKHALELEKETIDFYQKQVDNAKNECDKKIFERLIIEEKKHYQAIDNMIDHVTKSERWLEDARFNHLEDF</sequence>
<dbReference type="OrthoDB" id="9792569at2"/>
<accession>A0A845QWA6</accession>
<name>A0A845QWA6_9CLOT</name>
<evidence type="ECO:0000313" key="3">
    <source>
        <dbReference type="EMBL" id="NBI05438.1"/>
    </source>
</evidence>
<dbReference type="PANTHER" id="PTHR33531">
    <property type="entry name" value="RUBRERYTHRIN SUBFAMILY"/>
    <property type="match status" value="1"/>
</dbReference>